<reference evidence="3 4" key="1">
    <citation type="submission" date="2019-07" db="EMBL/GenBank/DDBJ databases">
        <title>Whole genome shotgun sequence of Pseudonocardia sulfidoxydans NBRC 16205.</title>
        <authorList>
            <person name="Hosoyama A."/>
            <person name="Uohara A."/>
            <person name="Ohji S."/>
            <person name="Ichikawa N."/>
        </authorList>
    </citation>
    <scope>NUCLEOTIDE SEQUENCE [LARGE SCALE GENOMIC DNA]</scope>
    <source>
        <strain evidence="3 4">NBRC 16205</strain>
    </source>
</reference>
<keyword evidence="4" id="KW-1185">Reference proteome</keyword>
<name>A0A511DLC3_9PSEU</name>
<evidence type="ECO:0000313" key="3">
    <source>
        <dbReference type="EMBL" id="GEL25585.1"/>
    </source>
</evidence>
<feature type="compositionally biased region" description="Low complexity" evidence="1">
    <location>
        <begin position="195"/>
        <end position="222"/>
    </location>
</feature>
<feature type="transmembrane region" description="Helical" evidence="2">
    <location>
        <begin position="15"/>
        <end position="34"/>
    </location>
</feature>
<keyword evidence="2" id="KW-0812">Transmembrane</keyword>
<keyword evidence="2" id="KW-1133">Transmembrane helix</keyword>
<protein>
    <submittedName>
        <fullName evidence="3">Uncharacterized protein</fullName>
    </submittedName>
</protein>
<feature type="compositionally biased region" description="Low complexity" evidence="1">
    <location>
        <begin position="84"/>
        <end position="100"/>
    </location>
</feature>
<evidence type="ECO:0000256" key="2">
    <source>
        <dbReference type="SAM" id="Phobius"/>
    </source>
</evidence>
<dbReference type="Proteomes" id="UP000321685">
    <property type="component" value="Unassembled WGS sequence"/>
</dbReference>
<dbReference type="Gene3D" id="2.60.40.1120">
    <property type="entry name" value="Carboxypeptidase-like, regulatory domain"/>
    <property type="match status" value="1"/>
</dbReference>
<evidence type="ECO:0000313" key="4">
    <source>
        <dbReference type="Proteomes" id="UP000321685"/>
    </source>
</evidence>
<sequence>MWTDLAGENFSMTEIGLILLGVIVVGGLLAFFLLRTKRGGETQTGPRTVADLVRLKAEESGAVSATPAAPPPPSAPKDDVVGTEGSASPAGSASEPAAAAQPSDPTPSESPAATTSGPADSAPAAGSTAATGAGAAVAAGGVAVAGAAAAAGRGAAASPAAASPAALPAATASPAAAAAGPSLGLPQPRPRTPEAEAPAAPSAPAAVAAEPELEPEAAPAGPVDRGDVSPPWDRIPDGSLVLPAAGPVESTPSNDQPDWRWLAPVGDRRPAARTTPTAPPAPAGPTATGTTARHAAGRGRPPAVPGSAGASAAGTPDLPAPRPVTRTVRLTDPVPDAAPGSGDQEPAAATPATEAPSPTALSPTAPSPKTPSTDGPAPASTGASAPIGGAGRATAWFEPTRPADDAIAPQAGSSVEKAPDEPSSKAPSVAAIVAGAAAAAGGVVVGLRPRSEDRATTPDPDKALPAEAEPAEAVPAKAEPAKAEPAEAAPAKAEPAEADAATPQEPAKPAEQDKVEPDKAEPKQAEPKQAEPERAEAAAPGSAVEVGTGRDTTAPVVATGASIASLVTRRAGSRPDSASPEAPETPEVAAVAAGTDADALAGFSDWADIDDSENDESVERPVAKDPTPAFGLAAVTPAPAPTTEPTDPTGTTAPTEPASASTPEPAPVAASAGWDDGSVRFRVVGRDGEALTGATVRLLDGRGQGLAEATAGDDGRGALTGPSDGDADGFVVVASAAGHQPTVTTISGEASGEEIALVLATSSAVAGRVRDASGRPVGGASVSLIEEGEVVDSTRTAATGDYRIDDLPSGEYTIAVTAPRHDPVAAQVKVEPGATATHDVVLDPVSATLGG</sequence>
<feature type="compositionally biased region" description="Low complexity" evidence="1">
    <location>
        <begin position="465"/>
        <end position="478"/>
    </location>
</feature>
<organism evidence="3 4">
    <name type="scientific">Pseudonocardia sulfidoxydans NBRC 16205</name>
    <dbReference type="NCBI Taxonomy" id="1223511"/>
    <lineage>
        <taxon>Bacteria</taxon>
        <taxon>Bacillati</taxon>
        <taxon>Actinomycetota</taxon>
        <taxon>Actinomycetes</taxon>
        <taxon>Pseudonocardiales</taxon>
        <taxon>Pseudonocardiaceae</taxon>
        <taxon>Pseudonocardia</taxon>
    </lineage>
</organism>
<feature type="compositionally biased region" description="Low complexity" evidence="1">
    <location>
        <begin position="346"/>
        <end position="364"/>
    </location>
</feature>
<feature type="compositionally biased region" description="Low complexity" evidence="1">
    <location>
        <begin position="486"/>
        <end position="507"/>
    </location>
</feature>
<dbReference type="SUPFAM" id="SSF49464">
    <property type="entry name" value="Carboxypeptidase regulatory domain-like"/>
    <property type="match status" value="1"/>
</dbReference>
<gene>
    <name evidence="3" type="ORF">PSU4_45390</name>
</gene>
<feature type="region of interest" description="Disordered" evidence="1">
    <location>
        <begin position="177"/>
        <end position="428"/>
    </location>
</feature>
<dbReference type="Pfam" id="PF13620">
    <property type="entry name" value="CarboxypepD_reg"/>
    <property type="match status" value="1"/>
</dbReference>
<feature type="compositionally biased region" description="Low complexity" evidence="1">
    <location>
        <begin position="577"/>
        <end position="602"/>
    </location>
</feature>
<feature type="compositionally biased region" description="Low complexity" evidence="1">
    <location>
        <begin position="110"/>
        <end position="127"/>
    </location>
</feature>
<comment type="caution">
    <text evidence="3">The sequence shown here is derived from an EMBL/GenBank/DDBJ whole genome shotgun (WGS) entry which is preliminary data.</text>
</comment>
<feature type="region of interest" description="Disordered" evidence="1">
    <location>
        <begin position="61"/>
        <end position="127"/>
    </location>
</feature>
<dbReference type="EMBL" id="BJVJ01000058">
    <property type="protein sequence ID" value="GEL25585.1"/>
    <property type="molecule type" value="Genomic_DNA"/>
</dbReference>
<evidence type="ECO:0000256" key="1">
    <source>
        <dbReference type="SAM" id="MobiDB-lite"/>
    </source>
</evidence>
<feature type="region of interest" description="Disordered" evidence="1">
    <location>
        <begin position="442"/>
        <end position="673"/>
    </location>
</feature>
<feature type="compositionally biased region" description="Low complexity" evidence="1">
    <location>
        <begin position="633"/>
        <end position="672"/>
    </location>
</feature>
<feature type="compositionally biased region" description="Low complexity" evidence="1">
    <location>
        <begin position="370"/>
        <end position="387"/>
    </location>
</feature>
<keyword evidence="2" id="KW-0472">Membrane</keyword>
<dbReference type="AlphaFoldDB" id="A0A511DLC3"/>
<feature type="compositionally biased region" description="Acidic residues" evidence="1">
    <location>
        <begin position="607"/>
        <end position="616"/>
    </location>
</feature>
<feature type="compositionally biased region" description="Basic and acidic residues" evidence="1">
    <location>
        <begin position="508"/>
        <end position="536"/>
    </location>
</feature>
<accession>A0A511DLC3</accession>
<proteinExistence type="predicted"/>
<feature type="compositionally biased region" description="Basic and acidic residues" evidence="1">
    <location>
        <begin position="449"/>
        <end position="464"/>
    </location>
</feature>
<dbReference type="InterPro" id="IPR008969">
    <property type="entry name" value="CarboxyPept-like_regulatory"/>
</dbReference>
<feature type="compositionally biased region" description="Low complexity" evidence="1">
    <location>
        <begin position="284"/>
        <end position="316"/>
    </location>
</feature>